<accession>A0A6A5KD85</accession>
<organism evidence="1 2">
    <name type="scientific">Decorospora gaudefroyi</name>
    <dbReference type="NCBI Taxonomy" id="184978"/>
    <lineage>
        <taxon>Eukaryota</taxon>
        <taxon>Fungi</taxon>
        <taxon>Dikarya</taxon>
        <taxon>Ascomycota</taxon>
        <taxon>Pezizomycotina</taxon>
        <taxon>Dothideomycetes</taxon>
        <taxon>Pleosporomycetidae</taxon>
        <taxon>Pleosporales</taxon>
        <taxon>Pleosporineae</taxon>
        <taxon>Pleosporaceae</taxon>
        <taxon>Decorospora</taxon>
    </lineage>
</organism>
<dbReference type="Proteomes" id="UP000800040">
    <property type="component" value="Unassembled WGS sequence"/>
</dbReference>
<evidence type="ECO:0008006" key="3">
    <source>
        <dbReference type="Google" id="ProtNLM"/>
    </source>
</evidence>
<name>A0A6A5KD85_9PLEO</name>
<dbReference type="EMBL" id="ML975279">
    <property type="protein sequence ID" value="KAF1835995.1"/>
    <property type="molecule type" value="Genomic_DNA"/>
</dbReference>
<dbReference type="AlphaFoldDB" id="A0A6A5KD85"/>
<reference evidence="1" key="1">
    <citation type="submission" date="2020-01" db="EMBL/GenBank/DDBJ databases">
        <authorList>
            <consortium name="DOE Joint Genome Institute"/>
            <person name="Haridas S."/>
            <person name="Albert R."/>
            <person name="Binder M."/>
            <person name="Bloem J."/>
            <person name="Labutti K."/>
            <person name="Salamov A."/>
            <person name="Andreopoulos B."/>
            <person name="Baker S.E."/>
            <person name="Barry K."/>
            <person name="Bills G."/>
            <person name="Bluhm B.H."/>
            <person name="Cannon C."/>
            <person name="Castanera R."/>
            <person name="Culley D.E."/>
            <person name="Daum C."/>
            <person name="Ezra D."/>
            <person name="Gonzalez J.B."/>
            <person name="Henrissat B."/>
            <person name="Kuo A."/>
            <person name="Liang C."/>
            <person name="Lipzen A."/>
            <person name="Lutzoni F."/>
            <person name="Magnuson J."/>
            <person name="Mondo S."/>
            <person name="Nolan M."/>
            <person name="Ohm R."/>
            <person name="Pangilinan J."/>
            <person name="Park H.-J."/>
            <person name="Ramirez L."/>
            <person name="Alfaro M."/>
            <person name="Sun H."/>
            <person name="Tritt A."/>
            <person name="Yoshinaga Y."/>
            <person name="Zwiers L.-H."/>
            <person name="Turgeon B.G."/>
            <person name="Goodwin S.B."/>
            <person name="Spatafora J.W."/>
            <person name="Crous P.W."/>
            <person name="Grigoriev I.V."/>
        </authorList>
    </citation>
    <scope>NUCLEOTIDE SEQUENCE</scope>
    <source>
        <strain evidence="1">P77</strain>
    </source>
</reference>
<keyword evidence="2" id="KW-1185">Reference proteome</keyword>
<protein>
    <recommendedName>
        <fullName evidence="3">Adenylate kinase</fullName>
    </recommendedName>
</protein>
<evidence type="ECO:0000313" key="1">
    <source>
        <dbReference type="EMBL" id="KAF1835995.1"/>
    </source>
</evidence>
<gene>
    <name evidence="1" type="ORF">BDW02DRAFT_596795</name>
</gene>
<sequence>MSSTNFFHQLDRKRQPRPQLIFIIGPQHSGAGELCKKIKERFQTLDSINTTTNTDTGSIIDALFPYTTSSGNQTLLRPALLERFPRDAAQWGRFKDGSKVDGKRVWVPTQSLVVKVVSDVPAALDRWERATPGEKSMQARNDARKRYVAEEKATQDVYVNMGGTRIHAREVKGSDIDEVLKMVGDLL</sequence>
<proteinExistence type="predicted"/>
<evidence type="ECO:0000313" key="2">
    <source>
        <dbReference type="Proteomes" id="UP000800040"/>
    </source>
</evidence>